<evidence type="ECO:0000256" key="1">
    <source>
        <dbReference type="SAM" id="MobiDB-lite"/>
    </source>
</evidence>
<sequence length="229" mass="24751">MGALAEGVYEALRTVALDRELESADGVVPDLQPVDREAAADVLARHIATLVRRAVEAEPDTGRRVALVNKITEHLNADDDALPGTIEQLLELSSADPVAGRTWPRPVTPLSDAALLTNSPGEPALSAELRAELASADRVDLLCAFIRWHGLGVLVVSPIPGIRSLASTAIILRRLCERVSRNAVGRSPIFSRWGVPPDYSRRTRTRSSPRSAPTSDDQLPARVRTGRRP</sequence>
<evidence type="ECO:0000313" key="3">
    <source>
        <dbReference type="Proteomes" id="UP000460435"/>
    </source>
</evidence>
<organism evidence="2 3">
    <name type="scientific">Phytoactinopolyspora mesophila</name>
    <dbReference type="NCBI Taxonomy" id="2650750"/>
    <lineage>
        <taxon>Bacteria</taxon>
        <taxon>Bacillati</taxon>
        <taxon>Actinomycetota</taxon>
        <taxon>Actinomycetes</taxon>
        <taxon>Jiangellales</taxon>
        <taxon>Jiangellaceae</taxon>
        <taxon>Phytoactinopolyspora</taxon>
    </lineage>
</organism>
<evidence type="ECO:0000313" key="2">
    <source>
        <dbReference type="EMBL" id="NDL60400.1"/>
    </source>
</evidence>
<accession>A0A7K3MB65</accession>
<protein>
    <submittedName>
        <fullName evidence="2">Uncharacterized protein</fullName>
    </submittedName>
</protein>
<name>A0A7K3MB65_9ACTN</name>
<reference evidence="2 3" key="1">
    <citation type="submission" date="2019-11" db="EMBL/GenBank/DDBJ databases">
        <authorList>
            <person name="Li X.-J."/>
            <person name="Feng X.-M."/>
        </authorList>
    </citation>
    <scope>NUCLEOTIDE SEQUENCE [LARGE SCALE GENOMIC DNA]</scope>
    <source>
        <strain evidence="2 3">XMNu-373</strain>
    </source>
</reference>
<keyword evidence="3" id="KW-1185">Reference proteome</keyword>
<gene>
    <name evidence="2" type="ORF">F7O44_25315</name>
</gene>
<dbReference type="AlphaFoldDB" id="A0A7K3MB65"/>
<feature type="compositionally biased region" description="Low complexity" evidence="1">
    <location>
        <begin position="208"/>
        <end position="217"/>
    </location>
</feature>
<dbReference type="Proteomes" id="UP000460435">
    <property type="component" value="Unassembled WGS sequence"/>
</dbReference>
<comment type="caution">
    <text evidence="2">The sequence shown here is derived from an EMBL/GenBank/DDBJ whole genome shotgun (WGS) entry which is preliminary data.</text>
</comment>
<feature type="region of interest" description="Disordered" evidence="1">
    <location>
        <begin position="196"/>
        <end position="229"/>
    </location>
</feature>
<dbReference type="EMBL" id="WLZY01000011">
    <property type="protein sequence ID" value="NDL60400.1"/>
    <property type="molecule type" value="Genomic_DNA"/>
</dbReference>
<dbReference type="RefSeq" id="WP_162452977.1">
    <property type="nucleotide sequence ID" value="NZ_WLZY01000011.1"/>
</dbReference>
<proteinExistence type="predicted"/>